<organism evidence="7 8">
    <name type="scientific">Loxostege sticticalis</name>
    <name type="common">Beet webworm moth</name>
    <dbReference type="NCBI Taxonomy" id="481309"/>
    <lineage>
        <taxon>Eukaryota</taxon>
        <taxon>Metazoa</taxon>
        <taxon>Ecdysozoa</taxon>
        <taxon>Arthropoda</taxon>
        <taxon>Hexapoda</taxon>
        <taxon>Insecta</taxon>
        <taxon>Pterygota</taxon>
        <taxon>Neoptera</taxon>
        <taxon>Endopterygota</taxon>
        <taxon>Lepidoptera</taxon>
        <taxon>Glossata</taxon>
        <taxon>Ditrysia</taxon>
        <taxon>Pyraloidea</taxon>
        <taxon>Crambidae</taxon>
        <taxon>Pyraustinae</taxon>
        <taxon>Loxostege</taxon>
    </lineage>
</organism>
<evidence type="ECO:0000259" key="6">
    <source>
        <dbReference type="PROSITE" id="PS50157"/>
    </source>
</evidence>
<evidence type="ECO:0000256" key="4">
    <source>
        <dbReference type="ARBA" id="ARBA00022833"/>
    </source>
</evidence>
<dbReference type="EMBL" id="JBEUOH010000031">
    <property type="protein sequence ID" value="KAL0853064.1"/>
    <property type="molecule type" value="Genomic_DNA"/>
</dbReference>
<dbReference type="Pfam" id="PF12756">
    <property type="entry name" value="zf-C2H2_2"/>
    <property type="match status" value="1"/>
</dbReference>
<dbReference type="PANTHER" id="PTHR24379">
    <property type="entry name" value="KRAB AND ZINC FINGER DOMAIN-CONTAINING"/>
    <property type="match status" value="1"/>
</dbReference>
<evidence type="ECO:0000256" key="3">
    <source>
        <dbReference type="ARBA" id="ARBA00022771"/>
    </source>
</evidence>
<feature type="domain" description="C2H2-type" evidence="6">
    <location>
        <begin position="192"/>
        <end position="220"/>
    </location>
</feature>
<keyword evidence="8" id="KW-1185">Reference proteome</keyword>
<gene>
    <name evidence="7" type="ORF">ABMA27_012839</name>
</gene>
<evidence type="ECO:0000313" key="8">
    <source>
        <dbReference type="Proteomes" id="UP001549920"/>
    </source>
</evidence>
<accession>A0ABR3GZZ2</accession>
<comment type="caution">
    <text evidence="7">The sequence shown here is derived from an EMBL/GenBank/DDBJ whole genome shotgun (WGS) entry which is preliminary data.</text>
</comment>
<feature type="domain" description="C2H2-type" evidence="6">
    <location>
        <begin position="336"/>
        <end position="363"/>
    </location>
</feature>
<feature type="domain" description="C2H2-type" evidence="6">
    <location>
        <begin position="251"/>
        <end position="279"/>
    </location>
</feature>
<protein>
    <recommendedName>
        <fullName evidence="6">C2H2-type domain-containing protein</fullName>
    </recommendedName>
</protein>
<dbReference type="InterPro" id="IPR041661">
    <property type="entry name" value="ZN622/Rei1/Reh1_Znf-C2H2"/>
</dbReference>
<proteinExistence type="predicted"/>
<feature type="domain" description="C2H2-type" evidence="6">
    <location>
        <begin position="165"/>
        <end position="187"/>
    </location>
</feature>
<dbReference type="Pfam" id="PF13894">
    <property type="entry name" value="zf-C2H2_4"/>
    <property type="match status" value="1"/>
</dbReference>
<sequence>MEYLRGKTNKILLREIEQKRVIRESAIALIHCANVCPFKFNRFFMCLYCPYRYRNMPELVQHVEFQHKLATEDDIRKSLIRLGRSQPVKINILDYACKLCNDEICNFEDLKNHLIGKHKKRVNLDNDGVLPYKITEDEFICVLCEKKLEQYNLLNRHMNEHYTKYICDQCGAVFASDIRLKAHVSSHEVGSYPCEKCGKVFTKCAYKQLHLQTVHLKAKRNKCTICDETFRDYYQKQKHLLAVHGEKQKEYKCNFCSRSFVTSSNLRSHERRNHIKSQTYTCDVCDYTSFSKDSLTRHLICHTDEKNFKCQVCKKTYARKKTLTEHMRIHNNDRRFPCQYCDRAFIQKCSLKGHMKTHHKKFPMLQH</sequence>
<keyword evidence="3 5" id="KW-0863">Zinc-finger</keyword>
<dbReference type="PROSITE" id="PS50157">
    <property type="entry name" value="ZINC_FINGER_C2H2_2"/>
    <property type="match status" value="6"/>
</dbReference>
<dbReference type="PANTHER" id="PTHR24379:SF121">
    <property type="entry name" value="C2H2-TYPE DOMAIN-CONTAINING PROTEIN"/>
    <property type="match status" value="1"/>
</dbReference>
<evidence type="ECO:0000256" key="2">
    <source>
        <dbReference type="ARBA" id="ARBA00022737"/>
    </source>
</evidence>
<dbReference type="PROSITE" id="PS00028">
    <property type="entry name" value="ZINC_FINGER_C2H2_1"/>
    <property type="match status" value="7"/>
</dbReference>
<dbReference type="Pfam" id="PF13912">
    <property type="entry name" value="zf-C2H2_6"/>
    <property type="match status" value="1"/>
</dbReference>
<reference evidence="7 8" key="1">
    <citation type="submission" date="2024-06" db="EMBL/GenBank/DDBJ databases">
        <title>A chromosome-level genome assembly of beet webworm, Loxostege sticticalis.</title>
        <authorList>
            <person name="Zhang Y."/>
        </authorList>
    </citation>
    <scope>NUCLEOTIDE SEQUENCE [LARGE SCALE GENOMIC DNA]</scope>
    <source>
        <strain evidence="7">AQ026</strain>
        <tissue evidence="7">Whole body</tissue>
    </source>
</reference>
<dbReference type="Proteomes" id="UP001549920">
    <property type="component" value="Unassembled WGS sequence"/>
</dbReference>
<dbReference type="SMART" id="SM00355">
    <property type="entry name" value="ZnF_C2H2"/>
    <property type="match status" value="10"/>
</dbReference>
<feature type="domain" description="C2H2-type" evidence="6">
    <location>
        <begin position="308"/>
        <end position="335"/>
    </location>
</feature>
<dbReference type="Pfam" id="PF00096">
    <property type="entry name" value="zf-C2H2"/>
    <property type="match status" value="2"/>
</dbReference>
<dbReference type="SUPFAM" id="SSF57667">
    <property type="entry name" value="beta-beta-alpha zinc fingers"/>
    <property type="match status" value="5"/>
</dbReference>
<evidence type="ECO:0000256" key="5">
    <source>
        <dbReference type="PROSITE-ProRule" id="PRU00042"/>
    </source>
</evidence>
<keyword evidence="4" id="KW-0862">Zinc</keyword>
<dbReference type="Gene3D" id="3.30.160.60">
    <property type="entry name" value="Classic Zinc Finger"/>
    <property type="match status" value="7"/>
</dbReference>
<name>A0ABR3GZZ2_LOXSC</name>
<evidence type="ECO:0000313" key="7">
    <source>
        <dbReference type="EMBL" id="KAL0853064.1"/>
    </source>
</evidence>
<feature type="domain" description="C2H2-type" evidence="6">
    <location>
        <begin position="280"/>
        <end position="307"/>
    </location>
</feature>
<evidence type="ECO:0000256" key="1">
    <source>
        <dbReference type="ARBA" id="ARBA00022723"/>
    </source>
</evidence>
<dbReference type="InterPro" id="IPR036236">
    <property type="entry name" value="Znf_C2H2_sf"/>
</dbReference>
<keyword evidence="2" id="KW-0677">Repeat</keyword>
<dbReference type="InterPro" id="IPR013087">
    <property type="entry name" value="Znf_C2H2_type"/>
</dbReference>
<keyword evidence="1" id="KW-0479">Metal-binding</keyword>